<accession>A0ABQ0QMN0</accession>
<evidence type="ECO:0000313" key="3">
    <source>
        <dbReference type="Proteomes" id="UP001062632"/>
    </source>
</evidence>
<keyword evidence="1" id="KW-0472">Membrane</keyword>
<evidence type="ECO:0000313" key="2">
    <source>
        <dbReference type="EMBL" id="GBR50522.1"/>
    </source>
</evidence>
<protein>
    <submittedName>
        <fullName evidence="2">Uncharacterized protein</fullName>
    </submittedName>
</protein>
<keyword evidence="1" id="KW-0812">Transmembrane</keyword>
<evidence type="ECO:0000256" key="1">
    <source>
        <dbReference type="SAM" id="Phobius"/>
    </source>
</evidence>
<organism evidence="2 3">
    <name type="scientific">Neokomagataea thailandica NBRC 106555</name>
    <dbReference type="NCBI Taxonomy" id="1223520"/>
    <lineage>
        <taxon>Bacteria</taxon>
        <taxon>Pseudomonadati</taxon>
        <taxon>Pseudomonadota</taxon>
        <taxon>Alphaproteobacteria</taxon>
        <taxon>Acetobacterales</taxon>
        <taxon>Acetobacteraceae</taxon>
        <taxon>Neokomagataea</taxon>
    </lineage>
</organism>
<gene>
    <name evidence="2" type="ORF">AA106555_0242</name>
</gene>
<keyword evidence="1" id="KW-1133">Transmembrane helix</keyword>
<feature type="transmembrane region" description="Helical" evidence="1">
    <location>
        <begin position="88"/>
        <end position="112"/>
    </location>
</feature>
<comment type="caution">
    <text evidence="2">The sequence shown here is derived from an EMBL/GenBank/DDBJ whole genome shotgun (WGS) entry which is preliminary data.</text>
</comment>
<reference evidence="2 3" key="1">
    <citation type="submission" date="2013-04" db="EMBL/GenBank/DDBJ databases">
        <title>The genome sequencing project of 58 acetic acid bacteria.</title>
        <authorList>
            <person name="Okamoto-Kainuma A."/>
            <person name="Ishikawa M."/>
            <person name="Umino S."/>
            <person name="Koizumi Y."/>
            <person name="Shiwa Y."/>
            <person name="Yoshikawa H."/>
            <person name="Matsutani M."/>
            <person name="Matsushita K."/>
        </authorList>
    </citation>
    <scope>NUCLEOTIDE SEQUENCE [LARGE SCALE GENOMIC DNA]</scope>
    <source>
        <strain evidence="2 3">NBRC 106555</strain>
    </source>
</reference>
<dbReference type="Proteomes" id="UP001062632">
    <property type="component" value="Unassembled WGS sequence"/>
</dbReference>
<sequence length="121" mass="13558">MVTKSLAKQKTKMLKTTHQEVPKDKEEVSIATTLLRTLSLTGLTFIFLAIVRFWAPAMHLMQRVAGSAAWARLAGLLRIETGLGREQFIFVGIVVFCFVLALIVQSIVYAIIRFCRGRYAA</sequence>
<proteinExistence type="predicted"/>
<name>A0ABQ0QMN0_9PROT</name>
<dbReference type="EMBL" id="BAQC01000003">
    <property type="protein sequence ID" value="GBR50522.1"/>
    <property type="molecule type" value="Genomic_DNA"/>
</dbReference>
<feature type="transmembrane region" description="Helical" evidence="1">
    <location>
        <begin position="33"/>
        <end position="55"/>
    </location>
</feature>
<keyword evidence="3" id="KW-1185">Reference proteome</keyword>